<dbReference type="Pfam" id="PF25438">
    <property type="entry name" value="DUF7896"/>
    <property type="match status" value="1"/>
</dbReference>
<feature type="region of interest" description="Disordered" evidence="5">
    <location>
        <begin position="1"/>
        <end position="24"/>
    </location>
</feature>
<keyword evidence="2 6" id="KW-0812">Transmembrane</keyword>
<feature type="domain" description="Ubiquitin-like" evidence="7">
    <location>
        <begin position="27"/>
        <end position="110"/>
    </location>
</feature>
<feature type="region of interest" description="Disordered" evidence="5">
    <location>
        <begin position="120"/>
        <end position="234"/>
    </location>
</feature>
<organism evidence="9 10">
    <name type="scientific">Corynespora cassiicola Philippines</name>
    <dbReference type="NCBI Taxonomy" id="1448308"/>
    <lineage>
        <taxon>Eukaryota</taxon>
        <taxon>Fungi</taxon>
        <taxon>Dikarya</taxon>
        <taxon>Ascomycota</taxon>
        <taxon>Pezizomycotina</taxon>
        <taxon>Dothideomycetes</taxon>
        <taxon>Pleosporomycetidae</taxon>
        <taxon>Pleosporales</taxon>
        <taxon>Corynesporascaceae</taxon>
        <taxon>Corynespora</taxon>
    </lineage>
</organism>
<evidence type="ECO:0000313" key="9">
    <source>
        <dbReference type="EMBL" id="PSN65889.1"/>
    </source>
</evidence>
<gene>
    <name evidence="9" type="ORF">BS50DRAFT_677223</name>
</gene>
<feature type="compositionally biased region" description="Acidic residues" evidence="5">
    <location>
        <begin position="196"/>
        <end position="210"/>
    </location>
</feature>
<feature type="transmembrane region" description="Helical" evidence="6">
    <location>
        <begin position="1153"/>
        <end position="1174"/>
    </location>
</feature>
<feature type="domain" description="DUF7896" evidence="8">
    <location>
        <begin position="773"/>
        <end position="829"/>
    </location>
</feature>
<evidence type="ECO:0000256" key="4">
    <source>
        <dbReference type="ARBA" id="ARBA00023136"/>
    </source>
</evidence>
<feature type="transmembrane region" description="Helical" evidence="6">
    <location>
        <begin position="1116"/>
        <end position="1133"/>
    </location>
</feature>
<evidence type="ECO:0008006" key="11">
    <source>
        <dbReference type="Google" id="ProtNLM"/>
    </source>
</evidence>
<evidence type="ECO:0000256" key="2">
    <source>
        <dbReference type="ARBA" id="ARBA00022692"/>
    </source>
</evidence>
<dbReference type="EMBL" id="KZ678136">
    <property type="protein sequence ID" value="PSN65889.1"/>
    <property type="molecule type" value="Genomic_DNA"/>
</dbReference>
<dbReference type="OrthoDB" id="5430750at2759"/>
<feature type="region of interest" description="Disordered" evidence="5">
    <location>
        <begin position="1291"/>
        <end position="1313"/>
    </location>
</feature>
<dbReference type="SUPFAM" id="SSF144083">
    <property type="entry name" value="Magnesium transport protein CorA, transmembrane region"/>
    <property type="match status" value="1"/>
</dbReference>
<dbReference type="InterPro" id="IPR054464">
    <property type="entry name" value="ULD_fung"/>
</dbReference>
<evidence type="ECO:0000256" key="3">
    <source>
        <dbReference type="ARBA" id="ARBA00022989"/>
    </source>
</evidence>
<dbReference type="InterPro" id="IPR002523">
    <property type="entry name" value="MgTranspt_CorA/ZnTranspt_ZntB"/>
</dbReference>
<keyword evidence="3 6" id="KW-1133">Transmembrane helix</keyword>
<evidence type="ECO:0000259" key="8">
    <source>
        <dbReference type="Pfam" id="PF25438"/>
    </source>
</evidence>
<dbReference type="GO" id="GO:0046873">
    <property type="term" value="F:metal ion transmembrane transporter activity"/>
    <property type="evidence" value="ECO:0007669"/>
    <property type="project" value="InterPro"/>
</dbReference>
<dbReference type="Pfam" id="PF22893">
    <property type="entry name" value="ULD_2"/>
    <property type="match status" value="1"/>
</dbReference>
<keyword evidence="10" id="KW-1185">Reference proteome</keyword>
<feature type="compositionally biased region" description="Basic and acidic residues" evidence="5">
    <location>
        <begin position="11"/>
        <end position="24"/>
    </location>
</feature>
<dbReference type="GO" id="GO:0016020">
    <property type="term" value="C:membrane"/>
    <property type="evidence" value="ECO:0007669"/>
    <property type="project" value="UniProtKB-SubCell"/>
</dbReference>
<name>A0A2T2NKK6_CORCC</name>
<dbReference type="Pfam" id="PF01544">
    <property type="entry name" value="CorA"/>
    <property type="match status" value="1"/>
</dbReference>
<feature type="region of interest" description="Disordered" evidence="5">
    <location>
        <begin position="1330"/>
        <end position="1357"/>
    </location>
</feature>
<evidence type="ECO:0000259" key="7">
    <source>
        <dbReference type="Pfam" id="PF22893"/>
    </source>
</evidence>
<dbReference type="Gene3D" id="1.20.58.340">
    <property type="entry name" value="Magnesium transport protein CorA, transmembrane region"/>
    <property type="match status" value="1"/>
</dbReference>
<dbReference type="STRING" id="1448308.A0A2T2NKK6"/>
<dbReference type="Proteomes" id="UP000240883">
    <property type="component" value="Unassembled WGS sequence"/>
</dbReference>
<evidence type="ECO:0000313" key="10">
    <source>
        <dbReference type="Proteomes" id="UP000240883"/>
    </source>
</evidence>
<comment type="subcellular location">
    <subcellularLocation>
        <location evidence="1">Membrane</location>
        <topology evidence="1">Multi-pass membrane protein</topology>
    </subcellularLocation>
</comment>
<sequence length="1471" mass="166500">MDVNAATTRPADPHDSGTEPRLAESGEQPITFLDHDGTKYVFPYEAIKNWDSFKSLLEDVYRRQRVIREEILNAIRDDMFNMMTEDKSIILPQFWPSFVRPGSTVQISFMTLRHLRQGSWQVPERRRGRRNSRSSGSTSPSRTRDRRNSYGSGNASPPRHVTFEGSRERTVHRHSSHSSNSETSSAVKDRSGLESDRDDEFESVESESVDEWNRSEPDSPSLPDMTEPFTAPMDSKGNELSFAVNVAWRYPLIIGENINKQRNSPEMSIETLNILKAVSVAADGKTGIQIHTLPGPQSTADLAGVNIRWYHLHSDRMDFSQFKNLCSNVNGISENLRKVVAKTLDKVEKEKLKAFLGGMFIEPGTVLRGDQSQKDPEAESAIFSCIPYLDIQKMSKSSPGQDRLHPAQTLMQTLYPYEPVRERDLEQAYQKFGNGDSKSLIHVPLLWMMNIGSHAVVTCGHQPLSAEFVKSMEVIKEDFKPKQSSGNIVTCIRLTDWEGRILLYEPHECQTYFEMMQKLRELRIFSHCSPGKRIFLASKWQGQIKGVDASNWHLLLNQTPWPILDVVTVDEEKESLADTSTNEANSLASGSKPAFTDTMPPFFRWKSTSGTEDKSEAFVSDEAKFETYLGQAEKTAADNFKPYEDQLESTKDEVNSLLADFSHRGPSSENLSLHHQIIMRQCNDLVQKANDLVATVHASLKLFVEDVGGSSSLRKIWGSIATVVATVKDIRERAELTRGGDNDTGRWYIRLDHAYPDHTLGEGIASNKYEELNRSIRRCKKCKQQQPYKNIQDAMAHVRKHIQKISSDDSTRISENDTRTIPSDLQNWICSYEELKLEKGNAAYLDILTEVNEISLHILKEAKELVDGVRKGPEGSMSEIYTLPRELVGTFRLLLVFYIVVGRAFSGTTELIKQDRVFGDDVPSDAPFSYLGSMALGDYGGKVRESLGNARNDLCDMSRSSAPAEYHKRLSFGAEYICSFFIRRLIVKPLERSMTVGDMYREYLSTLQFQVNHRPGKRLLRSINLLQEELHALQEVSMWQTRLVENYAAVLDSKGYIKSTPTRRAYFPYESQLLNSCLEFLALTSEEYYEQILRCGPLSESTKQSAEINEEDHGKAILVFTVVTIIFLPLSFVTSYLGMNTVDIRDMNNKQSLFWQIAIPLTAVTMGSILFIAYNGDELRDRCAAIWRQVTGRQDESLDARGISVAQRKRAGKLASDSSSTLDSRFLNDDAEYTAPAPSLVGYALEAARGGRAERVAVEEFSSMPNPVSLPSSHHAAAAFEPISIRRRVRASSGRLAQPGHEQYGDAPPAIPSSAILPEKRTINFASSSRPVYHTSRPGRHHPHAPPEPAPALFWDPPQSHRPTYMKASRKYLDPETLTYFGLPWEVDKWDSEYIIILREMDTEETDRLFEHTRLLRRRRAGNVLPGRRNEGMWAGLDWLGGADRKKSSDAWGRSRRNLDTSMHVRRERDD</sequence>
<evidence type="ECO:0000256" key="6">
    <source>
        <dbReference type="SAM" id="Phobius"/>
    </source>
</evidence>
<evidence type="ECO:0000256" key="5">
    <source>
        <dbReference type="SAM" id="MobiDB-lite"/>
    </source>
</evidence>
<dbReference type="InterPro" id="IPR057218">
    <property type="entry name" value="DUF7896"/>
</dbReference>
<evidence type="ECO:0000256" key="1">
    <source>
        <dbReference type="ARBA" id="ARBA00004141"/>
    </source>
</evidence>
<keyword evidence="4 6" id="KW-0472">Membrane</keyword>
<dbReference type="InterPro" id="IPR045863">
    <property type="entry name" value="CorA_TM1_TM2"/>
</dbReference>
<accession>A0A2T2NKK6</accession>
<proteinExistence type="predicted"/>
<reference evidence="9 10" key="1">
    <citation type="journal article" date="2018" name="Front. Microbiol.">
        <title>Genome-Wide Analysis of Corynespora cassiicola Leaf Fall Disease Putative Effectors.</title>
        <authorList>
            <person name="Lopez D."/>
            <person name="Ribeiro S."/>
            <person name="Label P."/>
            <person name="Fumanal B."/>
            <person name="Venisse J.S."/>
            <person name="Kohler A."/>
            <person name="de Oliveira R.R."/>
            <person name="Labutti K."/>
            <person name="Lipzen A."/>
            <person name="Lail K."/>
            <person name="Bauer D."/>
            <person name="Ohm R.A."/>
            <person name="Barry K.W."/>
            <person name="Spatafora J."/>
            <person name="Grigoriev I.V."/>
            <person name="Martin F.M."/>
            <person name="Pujade-Renaud V."/>
        </authorList>
    </citation>
    <scope>NUCLEOTIDE SEQUENCE [LARGE SCALE GENOMIC DNA]</scope>
    <source>
        <strain evidence="9 10">Philippines</strain>
    </source>
</reference>
<protein>
    <recommendedName>
        <fullName evidence="11">Cora-domain-containing protein</fullName>
    </recommendedName>
</protein>